<comment type="caution">
    <text evidence="1">The sequence shown here is derived from an EMBL/GenBank/DDBJ whole genome shotgun (WGS) entry which is preliminary data.</text>
</comment>
<accession>A0A316G5Y8</accession>
<gene>
    <name evidence="1" type="ORF">C8D95_10731</name>
</gene>
<sequence length="61" mass="6480">MLNLPRSPSLDPSVTIGASDRLRLASHMPRQPGGLFLYGLTLHGIETIPVEVATILASLQG</sequence>
<protein>
    <submittedName>
        <fullName evidence="1">Uncharacterized protein</fullName>
    </submittedName>
</protein>
<organism evidence="1 2">
    <name type="scientific">Silicimonas algicola</name>
    <dbReference type="NCBI Taxonomy" id="1826607"/>
    <lineage>
        <taxon>Bacteria</taxon>
        <taxon>Pseudomonadati</taxon>
        <taxon>Pseudomonadota</taxon>
        <taxon>Alphaproteobacteria</taxon>
        <taxon>Rhodobacterales</taxon>
        <taxon>Paracoccaceae</taxon>
    </lineage>
</organism>
<keyword evidence="2" id="KW-1185">Reference proteome</keyword>
<reference evidence="1 2" key="1">
    <citation type="submission" date="2018-05" db="EMBL/GenBank/DDBJ databases">
        <title>Genomic Encyclopedia of Type Strains, Phase IV (KMG-IV): sequencing the most valuable type-strain genomes for metagenomic binning, comparative biology and taxonomic classification.</title>
        <authorList>
            <person name="Goeker M."/>
        </authorList>
    </citation>
    <scope>NUCLEOTIDE SEQUENCE [LARGE SCALE GENOMIC DNA]</scope>
    <source>
        <strain evidence="1 2">DSM 103371</strain>
    </source>
</reference>
<dbReference type="AlphaFoldDB" id="A0A316G5Y8"/>
<proteinExistence type="predicted"/>
<dbReference type="Proteomes" id="UP000245390">
    <property type="component" value="Unassembled WGS sequence"/>
</dbReference>
<evidence type="ECO:0000313" key="1">
    <source>
        <dbReference type="EMBL" id="PWK55366.1"/>
    </source>
</evidence>
<name>A0A316G5Y8_9RHOB</name>
<dbReference type="EMBL" id="QGGV01000007">
    <property type="protein sequence ID" value="PWK55366.1"/>
    <property type="molecule type" value="Genomic_DNA"/>
</dbReference>
<evidence type="ECO:0000313" key="2">
    <source>
        <dbReference type="Proteomes" id="UP000245390"/>
    </source>
</evidence>